<evidence type="ECO:0000313" key="5">
    <source>
        <dbReference type="EnsemblMetazoa" id="CLYHEMP000079.1"/>
    </source>
</evidence>
<dbReference type="SUPFAM" id="SSF48403">
    <property type="entry name" value="Ankyrin repeat"/>
    <property type="match status" value="1"/>
</dbReference>
<reference evidence="5" key="1">
    <citation type="submission" date="2021-01" db="UniProtKB">
        <authorList>
            <consortium name="EnsemblMetazoa"/>
        </authorList>
    </citation>
    <scope>IDENTIFICATION</scope>
</reference>
<dbReference type="PROSITE" id="PS50297">
    <property type="entry name" value="ANK_REP_REGION"/>
    <property type="match status" value="2"/>
</dbReference>
<dbReference type="InterPro" id="IPR036770">
    <property type="entry name" value="Ankyrin_rpt-contain_sf"/>
</dbReference>
<dbReference type="Gene3D" id="1.25.40.20">
    <property type="entry name" value="Ankyrin repeat-containing domain"/>
    <property type="match status" value="1"/>
</dbReference>
<dbReference type="PANTHER" id="PTHR24198:SF193">
    <property type="match status" value="1"/>
</dbReference>
<feature type="repeat" description="ANK" evidence="3">
    <location>
        <begin position="244"/>
        <end position="276"/>
    </location>
</feature>
<dbReference type="OrthoDB" id="19174at2759"/>
<dbReference type="PROSITE" id="PS50088">
    <property type="entry name" value="ANK_REPEAT"/>
    <property type="match status" value="2"/>
</dbReference>
<dbReference type="SMART" id="SM00248">
    <property type="entry name" value="ANK"/>
    <property type="match status" value="3"/>
</dbReference>
<dbReference type="Proteomes" id="UP000594262">
    <property type="component" value="Unplaced"/>
</dbReference>
<feature type="compositionally biased region" description="Polar residues" evidence="4">
    <location>
        <begin position="125"/>
        <end position="136"/>
    </location>
</feature>
<dbReference type="PANTHER" id="PTHR24198">
    <property type="entry name" value="ANKYRIN REPEAT AND PROTEIN KINASE DOMAIN-CONTAINING PROTEIN"/>
    <property type="match status" value="1"/>
</dbReference>
<feature type="region of interest" description="Disordered" evidence="4">
    <location>
        <begin position="125"/>
        <end position="201"/>
    </location>
</feature>
<protein>
    <submittedName>
        <fullName evidence="5">Uncharacterized protein</fullName>
    </submittedName>
</protein>
<evidence type="ECO:0000256" key="1">
    <source>
        <dbReference type="ARBA" id="ARBA00022737"/>
    </source>
</evidence>
<name>A0A7M5UJ84_9CNID</name>
<feature type="compositionally biased region" description="Basic and acidic residues" evidence="4">
    <location>
        <begin position="39"/>
        <end position="49"/>
    </location>
</feature>
<dbReference type="Pfam" id="PF12796">
    <property type="entry name" value="Ank_2"/>
    <property type="match status" value="1"/>
</dbReference>
<dbReference type="RefSeq" id="XP_066925674.1">
    <property type="nucleotide sequence ID" value="XM_067069573.1"/>
</dbReference>
<evidence type="ECO:0000256" key="4">
    <source>
        <dbReference type="SAM" id="MobiDB-lite"/>
    </source>
</evidence>
<organism evidence="5 6">
    <name type="scientific">Clytia hemisphaerica</name>
    <dbReference type="NCBI Taxonomy" id="252671"/>
    <lineage>
        <taxon>Eukaryota</taxon>
        <taxon>Metazoa</taxon>
        <taxon>Cnidaria</taxon>
        <taxon>Hydrozoa</taxon>
        <taxon>Hydroidolina</taxon>
        <taxon>Leptothecata</taxon>
        <taxon>Obeliida</taxon>
        <taxon>Clytiidae</taxon>
        <taxon>Clytia</taxon>
    </lineage>
</organism>
<feature type="compositionally biased region" description="Polar residues" evidence="4">
    <location>
        <begin position="171"/>
        <end position="188"/>
    </location>
</feature>
<sequence>MIKVKDAFRRIGPSSAPVKRKDTPVPLRESNVSPGATKMLDKQRCKKSDSNSNIISEESEIKEENSTMYSKKMDNDQGLHQRNSNVVLNGVATIKEESASCQSLQPLDSNVLQEQQTEDVFKISESMSSPQIQASIDDTVVRSPPKARRSQGRSLRKNSGQKTRSAEDLTLLSNRSGLDSNDQKTTNVPLHRHRRVSNKSKRKIIAQSYEPNKLLEKAIEEGYSDLVESLITSGQVNINKLNGSGKAPLHLAAFEGKDDIVKILLKHGAYIDILSNTGLTALQAAVMEGNFDSAQLLISNGADQGFVLDGPLNPRVSRDWSVT</sequence>
<keyword evidence="1" id="KW-0677">Repeat</keyword>
<evidence type="ECO:0000256" key="3">
    <source>
        <dbReference type="PROSITE-ProRule" id="PRU00023"/>
    </source>
</evidence>
<keyword evidence="6" id="KW-1185">Reference proteome</keyword>
<dbReference type="InterPro" id="IPR002110">
    <property type="entry name" value="Ankyrin_rpt"/>
</dbReference>
<feature type="region of interest" description="Disordered" evidence="4">
    <location>
        <begin position="1"/>
        <end position="67"/>
    </location>
</feature>
<keyword evidence="2 3" id="KW-0040">ANK repeat</keyword>
<dbReference type="EnsemblMetazoa" id="CLYHEMT000079.1">
    <property type="protein sequence ID" value="CLYHEMP000079.1"/>
    <property type="gene ID" value="CLYHEMG000079"/>
</dbReference>
<feature type="compositionally biased region" description="Basic residues" evidence="4">
    <location>
        <begin position="145"/>
        <end position="156"/>
    </location>
</feature>
<proteinExistence type="predicted"/>
<feature type="compositionally biased region" description="Basic residues" evidence="4">
    <location>
        <begin position="190"/>
        <end position="201"/>
    </location>
</feature>
<feature type="repeat" description="ANK" evidence="3">
    <location>
        <begin position="277"/>
        <end position="303"/>
    </location>
</feature>
<evidence type="ECO:0000256" key="2">
    <source>
        <dbReference type="ARBA" id="ARBA00023043"/>
    </source>
</evidence>
<evidence type="ECO:0000313" key="6">
    <source>
        <dbReference type="Proteomes" id="UP000594262"/>
    </source>
</evidence>
<dbReference type="AlphaFoldDB" id="A0A7M5UJ84"/>
<dbReference type="GeneID" id="136813054"/>
<accession>A0A7M5UJ84</accession>